<dbReference type="GeneID" id="9094324"/>
<dbReference type="AlphaFoldDB" id="C1H8D9"/>
<comment type="function">
    <text evidence="1">Component of the EKC/KEOPS complex that is required for the formation of a threonylcarbamoyl group on adenosine at position 37 (t(6)A37) in tRNAs that read codons beginning with adenine. The complex is probably involved in the transfer of the threonylcarbamoyl moiety of threonylcarbamoyl-AMP (TC-AMP) to the N6 group of A37. BUD32 has ATPase activity in the context of the EKC/KEOPS complex and likely plays a supporting role to the catalytic subunit KAE1. The EKC/KEOPS complex also promotes both telomere uncapping and telomere elongation. The complex is required for efficient recruitment of transcriptional coactivators.</text>
</comment>
<dbReference type="EMBL" id="KN294012">
    <property type="protein sequence ID" value="EEH36517.2"/>
    <property type="molecule type" value="Genomic_DNA"/>
</dbReference>
<evidence type="ECO:0000256" key="10">
    <source>
        <dbReference type="ARBA" id="ARBA00047899"/>
    </source>
</evidence>
<dbReference type="Pfam" id="PF17667">
    <property type="entry name" value="Pkinase_fungal"/>
    <property type="match status" value="1"/>
</dbReference>
<dbReference type="EC" id="2.7.11.1" evidence="4"/>
<dbReference type="GO" id="GO:0000781">
    <property type="term" value="C:chromosome, telomeric region"/>
    <property type="evidence" value="ECO:0007669"/>
    <property type="project" value="UniProtKB-SubCell"/>
</dbReference>
<evidence type="ECO:0000256" key="6">
    <source>
        <dbReference type="ARBA" id="ARBA00019973"/>
    </source>
</evidence>
<gene>
    <name evidence="13" type="ORF">PAAG_06935</name>
</gene>
<feature type="domain" description="Protein kinase" evidence="12">
    <location>
        <begin position="3"/>
        <end position="352"/>
    </location>
</feature>
<dbReference type="RefSeq" id="XP_015700501.1">
    <property type="nucleotide sequence ID" value="XM_015846066.1"/>
</dbReference>
<evidence type="ECO:0000259" key="12">
    <source>
        <dbReference type="PROSITE" id="PS50011"/>
    </source>
</evidence>
<dbReference type="InterPro" id="IPR011009">
    <property type="entry name" value="Kinase-like_dom_sf"/>
</dbReference>
<dbReference type="PANTHER" id="PTHR38248:SF2">
    <property type="entry name" value="FUNK1 11"/>
    <property type="match status" value="1"/>
</dbReference>
<keyword evidence="7" id="KW-0779">Telomere</keyword>
<dbReference type="KEGG" id="pbl:PAAG_06935"/>
<evidence type="ECO:0000256" key="2">
    <source>
        <dbReference type="ARBA" id="ARBA00004574"/>
    </source>
</evidence>
<dbReference type="PROSITE" id="PS50011">
    <property type="entry name" value="PROTEIN_KINASE_DOM"/>
    <property type="match status" value="1"/>
</dbReference>
<dbReference type="STRING" id="502779.C1H8D9"/>
<dbReference type="GO" id="GO:0005524">
    <property type="term" value="F:ATP binding"/>
    <property type="evidence" value="ECO:0007669"/>
    <property type="project" value="InterPro"/>
</dbReference>
<keyword evidence="14" id="KW-1185">Reference proteome</keyword>
<evidence type="ECO:0000256" key="9">
    <source>
        <dbReference type="ARBA" id="ARBA00033194"/>
    </source>
</evidence>
<evidence type="ECO:0000256" key="8">
    <source>
        <dbReference type="ARBA" id="ARBA00030980"/>
    </source>
</evidence>
<dbReference type="InterPro" id="IPR040976">
    <property type="entry name" value="Pkinase_fungal"/>
</dbReference>
<evidence type="ECO:0000256" key="1">
    <source>
        <dbReference type="ARBA" id="ARBA00003747"/>
    </source>
</evidence>
<keyword evidence="7" id="KW-0158">Chromosome</keyword>
<dbReference type="InterPro" id="IPR000719">
    <property type="entry name" value="Prot_kinase_dom"/>
</dbReference>
<dbReference type="eggNOG" id="ENOG502S5WB">
    <property type="taxonomic scope" value="Eukaryota"/>
</dbReference>
<dbReference type="GO" id="GO:0004674">
    <property type="term" value="F:protein serine/threonine kinase activity"/>
    <property type="evidence" value="ECO:0007669"/>
    <property type="project" value="UniProtKB-EC"/>
</dbReference>
<evidence type="ECO:0000256" key="7">
    <source>
        <dbReference type="ARBA" id="ARBA00022895"/>
    </source>
</evidence>
<protein>
    <recommendedName>
        <fullName evidence="6">EKC/KEOPS complex subunit BUD32</fullName>
        <ecNumber evidence="4">2.7.11.1</ecNumber>
    </recommendedName>
    <alternativeName>
        <fullName evidence="8 9">Atypical Serine/threonine protein kinase BUD32</fullName>
    </alternativeName>
    <alternativeName>
        <fullName evidence="5">EKC/KEOPS complex subunit bud32</fullName>
    </alternativeName>
</protein>
<evidence type="ECO:0000256" key="3">
    <source>
        <dbReference type="ARBA" id="ARBA00011534"/>
    </source>
</evidence>
<dbReference type="InterPro" id="IPR008266">
    <property type="entry name" value="Tyr_kinase_AS"/>
</dbReference>
<accession>C1H8D9</accession>
<organism evidence="13 14">
    <name type="scientific">Paracoccidioides lutzii (strain ATCC MYA-826 / Pb01)</name>
    <name type="common">Paracoccidioides brasiliensis</name>
    <dbReference type="NCBI Taxonomy" id="502779"/>
    <lineage>
        <taxon>Eukaryota</taxon>
        <taxon>Fungi</taxon>
        <taxon>Dikarya</taxon>
        <taxon>Ascomycota</taxon>
        <taxon>Pezizomycotina</taxon>
        <taxon>Eurotiomycetes</taxon>
        <taxon>Eurotiomycetidae</taxon>
        <taxon>Onygenales</taxon>
        <taxon>Ajellomycetaceae</taxon>
        <taxon>Paracoccidioides</taxon>
    </lineage>
</organism>
<dbReference type="Proteomes" id="UP000002059">
    <property type="component" value="Partially assembled WGS sequence"/>
</dbReference>
<dbReference type="PROSITE" id="PS00109">
    <property type="entry name" value="PROTEIN_KINASE_TYR"/>
    <property type="match status" value="1"/>
</dbReference>
<evidence type="ECO:0000313" key="14">
    <source>
        <dbReference type="Proteomes" id="UP000002059"/>
    </source>
</evidence>
<sequence>MVFEQPSVKGNGTYGDFVRKDGRFRVFNLAMKGLQRGTKQLVTEECLLSSYLKPEHLVSCNDFHPGLKTVNLNTKVSSRLYMHGLCTYAYSIRKVNELVNKTTRAFENEKRSQLPQWQTSELVCCKVLEFKGGDFQQWPTSPLELLMVLRDAIKAHQSLYLDGNILHRDISENNIIITNPEKADGHTGMLINLDLAMEVGSERSGAQHQTSTMEYMVIEVLLNVDHTYHHDLESFFYMLIWQCGHRGWEKLDELQRHGQDQSKDSMLREWYTGTYKNIATYKQGNMEAGGFEYLLQEFPPGFECVKPLCRTIQGVLFPYGKEGLIVGTPQDPKWLYDPIIKPYDDAIALIET</sequence>
<evidence type="ECO:0000313" key="13">
    <source>
        <dbReference type="EMBL" id="EEH36517.2"/>
    </source>
</evidence>
<comment type="subcellular location">
    <subcellularLocation>
        <location evidence="2">Chromosome</location>
        <location evidence="2">Telomere</location>
    </subcellularLocation>
</comment>
<evidence type="ECO:0000256" key="4">
    <source>
        <dbReference type="ARBA" id="ARBA00012513"/>
    </source>
</evidence>
<dbReference type="OrthoDB" id="4187685at2759"/>
<proteinExistence type="predicted"/>
<dbReference type="SUPFAM" id="SSF56112">
    <property type="entry name" value="Protein kinase-like (PK-like)"/>
    <property type="match status" value="1"/>
</dbReference>
<dbReference type="HOGENOM" id="CLU_787779_0_0_1"/>
<comment type="subunit">
    <text evidence="3">Component of the EKC/KEOPS complex composed of at least BUD32, CGI121, GON7, KAE1 and PCC1; the whole complex dimerizes.</text>
</comment>
<dbReference type="Gene3D" id="1.10.510.10">
    <property type="entry name" value="Transferase(Phosphotransferase) domain 1"/>
    <property type="match status" value="1"/>
</dbReference>
<evidence type="ECO:0000256" key="5">
    <source>
        <dbReference type="ARBA" id="ARBA00013948"/>
    </source>
</evidence>
<dbReference type="VEuPathDB" id="FungiDB:PAAG_06935"/>
<dbReference type="PANTHER" id="PTHR38248">
    <property type="entry name" value="FUNK1 6"/>
    <property type="match status" value="1"/>
</dbReference>
<comment type="catalytic activity">
    <reaction evidence="10">
        <text>L-threonyl-[protein] + ATP = O-phospho-L-threonyl-[protein] + ADP + H(+)</text>
        <dbReference type="Rhea" id="RHEA:46608"/>
        <dbReference type="Rhea" id="RHEA-COMP:11060"/>
        <dbReference type="Rhea" id="RHEA-COMP:11605"/>
        <dbReference type="ChEBI" id="CHEBI:15378"/>
        <dbReference type="ChEBI" id="CHEBI:30013"/>
        <dbReference type="ChEBI" id="CHEBI:30616"/>
        <dbReference type="ChEBI" id="CHEBI:61977"/>
        <dbReference type="ChEBI" id="CHEBI:456216"/>
        <dbReference type="EC" id="2.7.11.1"/>
    </reaction>
</comment>
<name>C1H8D9_PARBA</name>
<evidence type="ECO:0000256" key="11">
    <source>
        <dbReference type="ARBA" id="ARBA00048679"/>
    </source>
</evidence>
<comment type="catalytic activity">
    <reaction evidence="11">
        <text>L-seryl-[protein] + ATP = O-phospho-L-seryl-[protein] + ADP + H(+)</text>
        <dbReference type="Rhea" id="RHEA:17989"/>
        <dbReference type="Rhea" id="RHEA-COMP:9863"/>
        <dbReference type="Rhea" id="RHEA-COMP:11604"/>
        <dbReference type="ChEBI" id="CHEBI:15378"/>
        <dbReference type="ChEBI" id="CHEBI:29999"/>
        <dbReference type="ChEBI" id="CHEBI:30616"/>
        <dbReference type="ChEBI" id="CHEBI:83421"/>
        <dbReference type="ChEBI" id="CHEBI:456216"/>
        <dbReference type="EC" id="2.7.11.1"/>
    </reaction>
</comment>
<reference evidence="13 14" key="1">
    <citation type="journal article" date="2011" name="PLoS Genet.">
        <title>Comparative genomic analysis of human fungal pathogens causing paracoccidioidomycosis.</title>
        <authorList>
            <person name="Desjardins C.A."/>
            <person name="Champion M.D."/>
            <person name="Holder J.W."/>
            <person name="Muszewska A."/>
            <person name="Goldberg J."/>
            <person name="Bailao A.M."/>
            <person name="Brigido M.M."/>
            <person name="Ferreira M.E."/>
            <person name="Garcia A.M."/>
            <person name="Grynberg M."/>
            <person name="Gujja S."/>
            <person name="Heiman D.I."/>
            <person name="Henn M.R."/>
            <person name="Kodira C.D."/>
            <person name="Leon-Narvaez H."/>
            <person name="Longo L.V."/>
            <person name="Ma L.J."/>
            <person name="Malavazi I."/>
            <person name="Matsuo A.L."/>
            <person name="Morais F.V."/>
            <person name="Pereira M."/>
            <person name="Rodriguez-Brito S."/>
            <person name="Sakthikumar S."/>
            <person name="Salem-Izacc S.M."/>
            <person name="Sykes S.M."/>
            <person name="Teixeira M.M."/>
            <person name="Vallejo M.C."/>
            <person name="Walter M.E."/>
            <person name="Yandava C."/>
            <person name="Young S."/>
            <person name="Zeng Q."/>
            <person name="Zucker J."/>
            <person name="Felipe M.S."/>
            <person name="Goldman G.H."/>
            <person name="Haas B.J."/>
            <person name="McEwen J.G."/>
            <person name="Nino-Vega G."/>
            <person name="Puccia R."/>
            <person name="San-Blas G."/>
            <person name="Soares C.M."/>
            <person name="Birren B.W."/>
            <person name="Cuomo C.A."/>
        </authorList>
    </citation>
    <scope>NUCLEOTIDE SEQUENCE [LARGE SCALE GENOMIC DNA]</scope>
    <source>
        <strain evidence="14">ATCC MYA-826 / Pb01</strain>
    </source>
</reference>